<evidence type="ECO:0000313" key="3">
    <source>
        <dbReference type="Proteomes" id="UP000033140"/>
    </source>
</evidence>
<gene>
    <name evidence="2" type="ORF">G7K_1694-t1</name>
</gene>
<evidence type="ECO:0000313" key="2">
    <source>
        <dbReference type="EMBL" id="GAO47488.1"/>
    </source>
</evidence>
<sequence length="97" mass="11284">MVDLRKPSRCPSRVSTLAAKSDRPKKEDWSHSTGARRRSQREANIEFRNRCVLLHTSSLSYMPRTSHSIPTTQLWRTDANTHTLIKCSYLQSRTVHF</sequence>
<organism evidence="2 3">
    <name type="scientific">Saitoella complicata (strain BCRC 22490 / CBS 7301 / JCM 7358 / NBRC 10748 / NRRL Y-17804)</name>
    <dbReference type="NCBI Taxonomy" id="698492"/>
    <lineage>
        <taxon>Eukaryota</taxon>
        <taxon>Fungi</taxon>
        <taxon>Dikarya</taxon>
        <taxon>Ascomycota</taxon>
        <taxon>Taphrinomycotina</taxon>
        <taxon>Taphrinomycotina incertae sedis</taxon>
        <taxon>Saitoella</taxon>
    </lineage>
</organism>
<accession>A0A0E9NCG4</accession>
<dbReference type="Proteomes" id="UP000033140">
    <property type="component" value="Unassembled WGS sequence"/>
</dbReference>
<feature type="compositionally biased region" description="Basic and acidic residues" evidence="1">
    <location>
        <begin position="20"/>
        <end position="30"/>
    </location>
</feature>
<protein>
    <submittedName>
        <fullName evidence="2">Uncharacterized protein</fullName>
    </submittedName>
</protein>
<evidence type="ECO:0000256" key="1">
    <source>
        <dbReference type="SAM" id="MobiDB-lite"/>
    </source>
</evidence>
<dbReference type="EMBL" id="BACD03000009">
    <property type="protein sequence ID" value="GAO47488.1"/>
    <property type="molecule type" value="Genomic_DNA"/>
</dbReference>
<proteinExistence type="predicted"/>
<dbReference type="AlphaFoldDB" id="A0A0E9NCG4"/>
<comment type="caution">
    <text evidence="2">The sequence shown here is derived from an EMBL/GenBank/DDBJ whole genome shotgun (WGS) entry which is preliminary data.</text>
</comment>
<reference evidence="2 3" key="2">
    <citation type="journal article" date="2014" name="J. Gen. Appl. Microbiol.">
        <title>The early diverging ascomycetous budding yeast Saitoella complicata has three histone deacetylases belonging to the Clr6, Hos2, and Rpd3 lineages.</title>
        <authorList>
            <person name="Nishida H."/>
            <person name="Matsumoto T."/>
            <person name="Kondo S."/>
            <person name="Hamamoto M."/>
            <person name="Yoshikawa H."/>
        </authorList>
    </citation>
    <scope>NUCLEOTIDE SEQUENCE [LARGE SCALE GENOMIC DNA]</scope>
    <source>
        <strain evidence="2 3">NRRL Y-17804</strain>
    </source>
</reference>
<keyword evidence="3" id="KW-1185">Reference proteome</keyword>
<name>A0A0E9NCG4_SAICN</name>
<reference evidence="2 3" key="1">
    <citation type="journal article" date="2011" name="J. Gen. Appl. Microbiol.">
        <title>Draft genome sequencing of the enigmatic yeast Saitoella complicata.</title>
        <authorList>
            <person name="Nishida H."/>
            <person name="Hamamoto M."/>
            <person name="Sugiyama J."/>
        </authorList>
    </citation>
    <scope>NUCLEOTIDE SEQUENCE [LARGE SCALE GENOMIC DNA]</scope>
    <source>
        <strain evidence="2 3">NRRL Y-17804</strain>
    </source>
</reference>
<feature type="region of interest" description="Disordered" evidence="1">
    <location>
        <begin position="1"/>
        <end position="42"/>
    </location>
</feature>
<reference evidence="2 3" key="3">
    <citation type="journal article" date="2015" name="Genome Announc.">
        <title>Draft Genome Sequence of the Archiascomycetous Yeast Saitoella complicata.</title>
        <authorList>
            <person name="Yamauchi K."/>
            <person name="Kondo S."/>
            <person name="Hamamoto M."/>
            <person name="Takahashi Y."/>
            <person name="Ogura Y."/>
            <person name="Hayashi T."/>
            <person name="Nishida H."/>
        </authorList>
    </citation>
    <scope>NUCLEOTIDE SEQUENCE [LARGE SCALE GENOMIC DNA]</scope>
    <source>
        <strain evidence="2 3">NRRL Y-17804</strain>
    </source>
</reference>